<dbReference type="InterPro" id="IPR029058">
    <property type="entry name" value="AB_hydrolase_fold"/>
</dbReference>
<sequence length="289" mass="32952">MSSKIYFSNNQSRSFSWWLTRALTSFILYLPQKQSLRMGKKLLLKPVRRTVKNVPSNMQLERIVIPEGEIQLYKRGQGPIVLLSHGWSGSASQMFPLMEKISKAGYQAVAFDQLAHGRSSSDEANLFLFIKTMRHLVSHFENRHRIEAVVCHSMAAAAALNAITNPYPMLLIAPVFDFLNSLFEKVVESGVPKQLLVNVLNDLEKQHDMKISQIDPRDKVKNYPGNIHIVHDRGDRFTPHSISETMSQKHQQVNLVSTNDLGHGRIINSDETWQVFTDMINEQQMKVAN</sequence>
<feature type="domain" description="Serine aminopeptidase S33" evidence="1">
    <location>
        <begin position="80"/>
        <end position="254"/>
    </location>
</feature>
<reference evidence="2 3" key="1">
    <citation type="submission" date="2019-07" db="EMBL/GenBank/DDBJ databases">
        <title>Draft genome for Aliikangiella sp. M105.</title>
        <authorList>
            <person name="Wang G."/>
        </authorList>
    </citation>
    <scope>NUCLEOTIDE SEQUENCE [LARGE SCALE GENOMIC DNA]</scope>
    <source>
        <strain evidence="2 3">M105</strain>
    </source>
</reference>
<dbReference type="Pfam" id="PF12146">
    <property type="entry name" value="Hydrolase_4"/>
    <property type="match status" value="1"/>
</dbReference>
<organism evidence="2 3">
    <name type="scientific">Aliikangiella coralliicola</name>
    <dbReference type="NCBI Taxonomy" id="2592383"/>
    <lineage>
        <taxon>Bacteria</taxon>
        <taxon>Pseudomonadati</taxon>
        <taxon>Pseudomonadota</taxon>
        <taxon>Gammaproteobacteria</taxon>
        <taxon>Oceanospirillales</taxon>
        <taxon>Pleioneaceae</taxon>
        <taxon>Aliikangiella</taxon>
    </lineage>
</organism>
<evidence type="ECO:0000313" key="2">
    <source>
        <dbReference type="EMBL" id="TQV88436.1"/>
    </source>
</evidence>
<dbReference type="RefSeq" id="WP_142892944.1">
    <property type="nucleotide sequence ID" value="NZ_ML660162.1"/>
</dbReference>
<dbReference type="OrthoDB" id="7055710at2"/>
<comment type="caution">
    <text evidence="2">The sequence shown here is derived from an EMBL/GenBank/DDBJ whole genome shotgun (WGS) entry which is preliminary data.</text>
</comment>
<evidence type="ECO:0000259" key="1">
    <source>
        <dbReference type="Pfam" id="PF12146"/>
    </source>
</evidence>
<evidence type="ECO:0000313" key="3">
    <source>
        <dbReference type="Proteomes" id="UP000315439"/>
    </source>
</evidence>
<keyword evidence="2" id="KW-0378">Hydrolase</keyword>
<dbReference type="GO" id="GO:0016787">
    <property type="term" value="F:hydrolase activity"/>
    <property type="evidence" value="ECO:0007669"/>
    <property type="project" value="UniProtKB-KW"/>
</dbReference>
<keyword evidence="3" id="KW-1185">Reference proteome</keyword>
<dbReference type="Gene3D" id="3.40.50.1820">
    <property type="entry name" value="alpha/beta hydrolase"/>
    <property type="match status" value="1"/>
</dbReference>
<dbReference type="SUPFAM" id="SSF53474">
    <property type="entry name" value="alpha/beta-Hydrolases"/>
    <property type="match status" value="1"/>
</dbReference>
<gene>
    <name evidence="2" type="ORF">FLL46_07895</name>
</gene>
<dbReference type="Proteomes" id="UP000315439">
    <property type="component" value="Unassembled WGS sequence"/>
</dbReference>
<proteinExistence type="predicted"/>
<accession>A0A545UG35</accession>
<dbReference type="AlphaFoldDB" id="A0A545UG35"/>
<dbReference type="EMBL" id="VIKS01000004">
    <property type="protein sequence ID" value="TQV88436.1"/>
    <property type="molecule type" value="Genomic_DNA"/>
</dbReference>
<protein>
    <submittedName>
        <fullName evidence="2">Alpha/beta hydrolase</fullName>
    </submittedName>
</protein>
<dbReference type="InterPro" id="IPR022742">
    <property type="entry name" value="Hydrolase_4"/>
</dbReference>
<name>A0A545UG35_9GAMM</name>